<dbReference type="Proteomes" id="UP000053319">
    <property type="component" value="Unassembled WGS sequence"/>
</dbReference>
<dbReference type="GeneID" id="18841413"/>
<accession>R7SKI9</accession>
<feature type="compositionally biased region" description="Low complexity" evidence="1">
    <location>
        <begin position="342"/>
        <end position="362"/>
    </location>
</feature>
<feature type="region of interest" description="Disordered" evidence="1">
    <location>
        <begin position="19"/>
        <end position="41"/>
    </location>
</feature>
<dbReference type="EMBL" id="JH719473">
    <property type="protein sequence ID" value="EJF56383.1"/>
    <property type="molecule type" value="Genomic_DNA"/>
</dbReference>
<name>R7SKI9_DICSQ</name>
<dbReference type="HOGENOM" id="CLU_042068_0_0_1"/>
<reference evidence="2 3" key="1">
    <citation type="journal article" date="2012" name="Science">
        <title>The Paleozoic origin of enzymatic lignin decomposition reconstructed from 31 fungal genomes.</title>
        <authorList>
            <person name="Floudas D."/>
            <person name="Binder M."/>
            <person name="Riley R."/>
            <person name="Barry K."/>
            <person name="Blanchette R.A."/>
            <person name="Henrissat B."/>
            <person name="Martinez A.T."/>
            <person name="Otillar R."/>
            <person name="Spatafora J.W."/>
            <person name="Yadav J.S."/>
            <person name="Aerts A."/>
            <person name="Benoit I."/>
            <person name="Boyd A."/>
            <person name="Carlson A."/>
            <person name="Copeland A."/>
            <person name="Coutinho P.M."/>
            <person name="de Vries R.P."/>
            <person name="Ferreira P."/>
            <person name="Findley K."/>
            <person name="Foster B."/>
            <person name="Gaskell J."/>
            <person name="Glotzer D."/>
            <person name="Gorecki P."/>
            <person name="Heitman J."/>
            <person name="Hesse C."/>
            <person name="Hori C."/>
            <person name="Igarashi K."/>
            <person name="Jurgens J.A."/>
            <person name="Kallen N."/>
            <person name="Kersten P."/>
            <person name="Kohler A."/>
            <person name="Kuees U."/>
            <person name="Kumar T.K.A."/>
            <person name="Kuo A."/>
            <person name="LaButti K."/>
            <person name="Larrondo L.F."/>
            <person name="Lindquist E."/>
            <person name="Ling A."/>
            <person name="Lombard V."/>
            <person name="Lucas S."/>
            <person name="Lundell T."/>
            <person name="Martin R."/>
            <person name="McLaughlin D.J."/>
            <person name="Morgenstern I."/>
            <person name="Morin E."/>
            <person name="Murat C."/>
            <person name="Nagy L.G."/>
            <person name="Nolan M."/>
            <person name="Ohm R.A."/>
            <person name="Patyshakuliyeva A."/>
            <person name="Rokas A."/>
            <person name="Ruiz-Duenas F.J."/>
            <person name="Sabat G."/>
            <person name="Salamov A."/>
            <person name="Samejima M."/>
            <person name="Schmutz J."/>
            <person name="Slot J.C."/>
            <person name="St John F."/>
            <person name="Stenlid J."/>
            <person name="Sun H."/>
            <person name="Sun S."/>
            <person name="Syed K."/>
            <person name="Tsang A."/>
            <person name="Wiebenga A."/>
            <person name="Young D."/>
            <person name="Pisabarro A."/>
            <person name="Eastwood D.C."/>
            <person name="Martin F."/>
            <person name="Cullen D."/>
            <person name="Grigoriev I.V."/>
            <person name="Hibbett D.S."/>
        </authorList>
    </citation>
    <scope>NUCLEOTIDE SEQUENCE [LARGE SCALE GENOMIC DNA]</scope>
    <source>
        <strain evidence="2 3">LYAD-421 SS1</strain>
    </source>
</reference>
<feature type="region of interest" description="Disordered" evidence="1">
    <location>
        <begin position="482"/>
        <end position="502"/>
    </location>
</feature>
<feature type="region of interest" description="Disordered" evidence="1">
    <location>
        <begin position="212"/>
        <end position="462"/>
    </location>
</feature>
<feature type="compositionally biased region" description="Pro residues" evidence="1">
    <location>
        <begin position="376"/>
        <end position="388"/>
    </location>
</feature>
<dbReference type="OrthoDB" id="2757640at2759"/>
<dbReference type="KEGG" id="dsq:DICSQDRAFT_183850"/>
<feature type="compositionally biased region" description="Basic and acidic residues" evidence="1">
    <location>
        <begin position="236"/>
        <end position="247"/>
    </location>
</feature>
<evidence type="ECO:0000256" key="1">
    <source>
        <dbReference type="SAM" id="MobiDB-lite"/>
    </source>
</evidence>
<proteinExistence type="predicted"/>
<protein>
    <submittedName>
        <fullName evidence="2">Uncharacterized protein</fullName>
    </submittedName>
</protein>
<gene>
    <name evidence="2" type="ORF">DICSQDRAFT_183850</name>
</gene>
<organism evidence="2 3">
    <name type="scientific">Dichomitus squalens (strain LYAD-421)</name>
    <name type="common">Western red white-rot fungus</name>
    <dbReference type="NCBI Taxonomy" id="732165"/>
    <lineage>
        <taxon>Eukaryota</taxon>
        <taxon>Fungi</taxon>
        <taxon>Dikarya</taxon>
        <taxon>Basidiomycota</taxon>
        <taxon>Agaricomycotina</taxon>
        <taxon>Agaricomycetes</taxon>
        <taxon>Polyporales</taxon>
        <taxon>Polyporaceae</taxon>
        <taxon>Dichomitus</taxon>
    </lineage>
</organism>
<feature type="compositionally biased region" description="Polar residues" evidence="1">
    <location>
        <begin position="307"/>
        <end position="316"/>
    </location>
</feature>
<sequence>MTISLRRPSSNQLAVLQARSENPPSIAQGLKAPDASDGPPDVRSTFKKLVMESVTPTESLVPDEPPGLDCVRDQATFPNVKFFTQREWNEYKRNNGKSTRIGEEIIRGRKKSAQGENHTALYIEHIDGTPADGDYINDARKFARQLISLAISTNYTLPKKWREADVWFQELFYSALRKRFPLFQLCHNNAKGNLFMTHTYYETVTRKWENIRPPGVTLNDAKYTLPNLSDNEESPDDAHDGPDDNRPRPPSPRPSSKRPADAVIASQKPPQRARVRAQDPQGDPSSPRPDKGKQRAGQQRAGPSLLSLISTSMTPLQPSPRVPECLTAPSAAGLAPGQSLDLTAPPVSLPSASPSSLTLVPSDNHPSSSHVDHPALPIPQTPSQPPASPSLVLRPPADVSEAPPVSSDVPVSVGDSVADVASESVAATSSHVPPTQNLPASKKPRPPRKAPQWPPPSELRGTKWAYARHWYKENAGTEAEFEKHYKAMSPTDRKKAARDCQQ</sequence>
<dbReference type="OMA" id="DSAREHY"/>
<evidence type="ECO:0000313" key="3">
    <source>
        <dbReference type="Proteomes" id="UP000053319"/>
    </source>
</evidence>
<evidence type="ECO:0000313" key="2">
    <source>
        <dbReference type="EMBL" id="EJF56383.1"/>
    </source>
</evidence>
<dbReference type="RefSeq" id="XP_007370890.1">
    <property type="nucleotide sequence ID" value="XM_007370828.1"/>
</dbReference>
<dbReference type="AlphaFoldDB" id="R7SKI9"/>
<feature type="compositionally biased region" description="Low complexity" evidence="1">
    <location>
        <begin position="398"/>
        <end position="432"/>
    </location>
</feature>